<dbReference type="InterPro" id="IPR011520">
    <property type="entry name" value="Vg_fam"/>
</dbReference>
<feature type="compositionally biased region" description="Basic and acidic residues" evidence="6">
    <location>
        <begin position="108"/>
        <end position="120"/>
    </location>
</feature>
<evidence type="ECO:0000256" key="3">
    <source>
        <dbReference type="ARBA" id="ARBA00023163"/>
    </source>
</evidence>
<keyword evidence="3" id="KW-0804">Transcription</keyword>
<evidence type="ECO:0000256" key="6">
    <source>
        <dbReference type="SAM" id="MobiDB-lite"/>
    </source>
</evidence>
<dbReference type="GO" id="GO:0006355">
    <property type="term" value="P:regulation of DNA-templated transcription"/>
    <property type="evidence" value="ECO:0007669"/>
    <property type="project" value="InterPro"/>
</dbReference>
<gene>
    <name evidence="7" type="primary">vgll2b</name>
</gene>
<protein>
    <submittedName>
        <fullName evidence="7">Vestigial-like family member 2b</fullName>
    </submittedName>
</protein>
<dbReference type="Ensembl" id="ENSECRT00000028180.1">
    <property type="protein sequence ID" value="ENSECRP00000027605.1"/>
    <property type="gene ID" value="ENSECRG00000018694.1"/>
</dbReference>
<keyword evidence="2" id="KW-0805">Transcription regulation</keyword>
<reference evidence="7" key="1">
    <citation type="submission" date="2021-06" db="EMBL/GenBank/DDBJ databases">
        <authorList>
            <consortium name="Wellcome Sanger Institute Data Sharing"/>
        </authorList>
    </citation>
    <scope>NUCLEOTIDE SEQUENCE [LARGE SCALE GENOMIC DNA]</scope>
</reference>
<dbReference type="GeneTree" id="ENSGT00530000063353"/>
<dbReference type="GO" id="GO:0005634">
    <property type="term" value="C:nucleus"/>
    <property type="evidence" value="ECO:0007669"/>
    <property type="project" value="UniProtKB-SubCell"/>
</dbReference>
<dbReference type="Proteomes" id="UP000694620">
    <property type="component" value="Chromosome 14"/>
</dbReference>
<evidence type="ECO:0000256" key="4">
    <source>
        <dbReference type="ARBA" id="ARBA00023242"/>
    </source>
</evidence>
<dbReference type="AlphaFoldDB" id="A0A8C4XF88"/>
<dbReference type="Pfam" id="PF07545">
    <property type="entry name" value="Vg_Tdu"/>
    <property type="match status" value="1"/>
</dbReference>
<dbReference type="PANTHER" id="PTHR15950">
    <property type="entry name" value="TRANSCRIPTION COFACTOR VESTIGIAL-LIKE PROTEIN"/>
    <property type="match status" value="1"/>
</dbReference>
<feature type="region of interest" description="Disordered" evidence="6">
    <location>
        <begin position="107"/>
        <end position="129"/>
    </location>
</feature>
<evidence type="ECO:0000313" key="7">
    <source>
        <dbReference type="Ensembl" id="ENSECRP00000027605.1"/>
    </source>
</evidence>
<accession>A0A8C4XF88</accession>
<evidence type="ECO:0000256" key="2">
    <source>
        <dbReference type="ARBA" id="ARBA00023015"/>
    </source>
</evidence>
<dbReference type="GeneID" id="114665208"/>
<organism evidence="7 8">
    <name type="scientific">Erpetoichthys calabaricus</name>
    <name type="common">Rope fish</name>
    <name type="synonym">Calamoichthys calabaricus</name>
    <dbReference type="NCBI Taxonomy" id="27687"/>
    <lineage>
        <taxon>Eukaryota</taxon>
        <taxon>Metazoa</taxon>
        <taxon>Chordata</taxon>
        <taxon>Craniata</taxon>
        <taxon>Vertebrata</taxon>
        <taxon>Euteleostomi</taxon>
        <taxon>Actinopterygii</taxon>
        <taxon>Polypteriformes</taxon>
        <taxon>Polypteridae</taxon>
        <taxon>Erpetoichthys</taxon>
    </lineage>
</organism>
<reference evidence="7" key="3">
    <citation type="submission" date="2025-09" db="UniProtKB">
        <authorList>
            <consortium name="Ensembl"/>
        </authorList>
    </citation>
    <scope>IDENTIFICATION</scope>
</reference>
<sequence length="260" mass="29320">MVRLYMEVMHPVRGRYRGIATTDTAHNGTSLQFLENNQKMQKNSEGLLSGLCSPSFPGMNNDGQDKEKQEATEAKYLNSRCVLLTYYHGDISSVVDEHFSRALSNYTEEDKKKCDTEHGADSSSSRSKRCFPPSFWDSTYNSPANRSHHGGPPYSVDMYHSAIHPAFSQPHQPESWSYSQNPSYPHPRPFHELYRPEGLETHYASLLVPASHTNRLPAIPGHYDISKLDPASTWPGLLPTSDIAQTFNIDTSTSMLRQLQ</sequence>
<proteinExistence type="inferred from homology"/>
<comment type="similarity">
    <text evidence="5">Belongs to the vestigial family.</text>
</comment>
<dbReference type="PANTHER" id="PTHR15950:SF22">
    <property type="entry name" value="VESTIGIAL LIKE 2B"/>
    <property type="match status" value="1"/>
</dbReference>
<reference evidence="7" key="2">
    <citation type="submission" date="2025-08" db="UniProtKB">
        <authorList>
            <consortium name="Ensembl"/>
        </authorList>
    </citation>
    <scope>IDENTIFICATION</scope>
</reference>
<evidence type="ECO:0000256" key="1">
    <source>
        <dbReference type="ARBA" id="ARBA00004123"/>
    </source>
</evidence>
<name>A0A8C4XF88_ERPCA</name>
<evidence type="ECO:0000313" key="8">
    <source>
        <dbReference type="Proteomes" id="UP000694620"/>
    </source>
</evidence>
<evidence type="ECO:0000256" key="5">
    <source>
        <dbReference type="ARBA" id="ARBA00025784"/>
    </source>
</evidence>
<keyword evidence="8" id="KW-1185">Reference proteome</keyword>
<dbReference type="OrthoDB" id="10069705at2759"/>
<keyword evidence="4" id="KW-0539">Nucleus</keyword>
<comment type="subcellular location">
    <subcellularLocation>
        <location evidence="1">Nucleus</location>
    </subcellularLocation>
</comment>
<dbReference type="RefSeq" id="XP_028675472.1">
    <property type="nucleotide sequence ID" value="XM_028819639.2"/>
</dbReference>